<dbReference type="PANTHER" id="PTHR30537:SF5">
    <property type="entry name" value="HTH-TYPE TRANSCRIPTIONAL ACTIVATOR TTDR-RELATED"/>
    <property type="match status" value="1"/>
</dbReference>
<evidence type="ECO:0000256" key="1">
    <source>
        <dbReference type="ARBA" id="ARBA00009437"/>
    </source>
</evidence>
<keyword evidence="2" id="KW-0805">Transcription regulation</keyword>
<evidence type="ECO:0000256" key="2">
    <source>
        <dbReference type="ARBA" id="ARBA00023015"/>
    </source>
</evidence>
<dbReference type="SUPFAM" id="SSF53850">
    <property type="entry name" value="Periplasmic binding protein-like II"/>
    <property type="match status" value="1"/>
</dbReference>
<dbReference type="InterPro" id="IPR036388">
    <property type="entry name" value="WH-like_DNA-bd_sf"/>
</dbReference>
<keyword evidence="7" id="KW-1185">Reference proteome</keyword>
<comment type="caution">
    <text evidence="6">The sequence shown here is derived from an EMBL/GenBank/DDBJ whole genome shotgun (WGS) entry which is preliminary data.</text>
</comment>
<dbReference type="PROSITE" id="PS50931">
    <property type="entry name" value="HTH_LYSR"/>
    <property type="match status" value="1"/>
</dbReference>
<dbReference type="InterPro" id="IPR036390">
    <property type="entry name" value="WH_DNA-bd_sf"/>
</dbReference>
<dbReference type="Gene3D" id="1.10.10.10">
    <property type="entry name" value="Winged helix-like DNA-binding domain superfamily/Winged helix DNA-binding domain"/>
    <property type="match status" value="1"/>
</dbReference>
<accession>A0ABY2UR46</accession>
<dbReference type="InterPro" id="IPR005119">
    <property type="entry name" value="LysR_subst-bd"/>
</dbReference>
<evidence type="ECO:0000256" key="4">
    <source>
        <dbReference type="ARBA" id="ARBA00023163"/>
    </source>
</evidence>
<dbReference type="Proteomes" id="UP000305041">
    <property type="component" value="Unassembled WGS sequence"/>
</dbReference>
<dbReference type="EMBL" id="VAUA01000010">
    <property type="protein sequence ID" value="TLP58520.1"/>
    <property type="molecule type" value="Genomic_DNA"/>
</dbReference>
<comment type="similarity">
    <text evidence="1">Belongs to the LysR transcriptional regulatory family.</text>
</comment>
<feature type="domain" description="HTH lysR-type" evidence="5">
    <location>
        <begin position="1"/>
        <end position="59"/>
    </location>
</feature>
<proteinExistence type="inferred from homology"/>
<evidence type="ECO:0000256" key="3">
    <source>
        <dbReference type="ARBA" id="ARBA00023125"/>
    </source>
</evidence>
<dbReference type="InterPro" id="IPR058163">
    <property type="entry name" value="LysR-type_TF_proteobact-type"/>
</dbReference>
<gene>
    <name evidence="6" type="ORF">FEE96_19000</name>
</gene>
<dbReference type="Gene3D" id="3.40.190.290">
    <property type="match status" value="1"/>
</dbReference>
<dbReference type="Pfam" id="PF00126">
    <property type="entry name" value="HTH_1"/>
    <property type="match status" value="1"/>
</dbReference>
<dbReference type="Pfam" id="PF03466">
    <property type="entry name" value="LysR_substrate"/>
    <property type="match status" value="1"/>
</dbReference>
<protein>
    <submittedName>
        <fullName evidence="6">LysR family transcriptional regulator</fullName>
    </submittedName>
</protein>
<sequence>MTQKTELEILLAVVDHGSFSAAARVLGYTPSAVGKRVHQLEQRLRVPLLVRTTRRMTLTEAGQRYVEEARDLLARLTALEEDIADDAASLRGTIRLTSSAALGRLHVVPPVIEFMERHPVVEIDLLLTDKIVDLVGEGFDLAVRSGTLPDSSLVSRKLMSNRRVPCGAPAYLDQHGLPQQPEELTTHSCLHLGQEKRLLDWGFTRNQGGITRLGSGFSCNSLEALHAACCAGHGIAWLPEFLIAHDLHKGRLVPVLIDHADPNAGGGIFVLRPKATFLPRRVRALTDFLADHFTDIRTD</sequence>
<organism evidence="6 7">
    <name type="scientific">Parasedimentitalea maritima</name>
    <dbReference type="NCBI Taxonomy" id="2578117"/>
    <lineage>
        <taxon>Bacteria</taxon>
        <taxon>Pseudomonadati</taxon>
        <taxon>Pseudomonadota</taxon>
        <taxon>Alphaproteobacteria</taxon>
        <taxon>Rhodobacterales</taxon>
        <taxon>Paracoccaceae</taxon>
        <taxon>Parasedimentitalea</taxon>
    </lineage>
</organism>
<dbReference type="SUPFAM" id="SSF46785">
    <property type="entry name" value="Winged helix' DNA-binding domain"/>
    <property type="match status" value="1"/>
</dbReference>
<name>A0ABY2UR46_9RHOB</name>
<evidence type="ECO:0000259" key="5">
    <source>
        <dbReference type="PROSITE" id="PS50931"/>
    </source>
</evidence>
<dbReference type="PANTHER" id="PTHR30537">
    <property type="entry name" value="HTH-TYPE TRANSCRIPTIONAL REGULATOR"/>
    <property type="match status" value="1"/>
</dbReference>
<dbReference type="InterPro" id="IPR000847">
    <property type="entry name" value="LysR_HTH_N"/>
</dbReference>
<dbReference type="RefSeq" id="WP_138164699.1">
    <property type="nucleotide sequence ID" value="NZ_VAUA01000010.1"/>
</dbReference>
<evidence type="ECO:0000313" key="6">
    <source>
        <dbReference type="EMBL" id="TLP58520.1"/>
    </source>
</evidence>
<keyword evidence="4" id="KW-0804">Transcription</keyword>
<reference evidence="6 7" key="1">
    <citation type="submission" date="2019-05" db="EMBL/GenBank/DDBJ databases">
        <title>Draft genome sequence of Pelagicola sp. DSW4-44.</title>
        <authorList>
            <person name="Oh J."/>
        </authorList>
    </citation>
    <scope>NUCLEOTIDE SEQUENCE [LARGE SCALE GENOMIC DNA]</scope>
    <source>
        <strain evidence="6 7">DSW4-44</strain>
    </source>
</reference>
<dbReference type="CDD" id="cd08422">
    <property type="entry name" value="PBP2_CrgA_like"/>
    <property type="match status" value="1"/>
</dbReference>
<keyword evidence="3" id="KW-0238">DNA-binding</keyword>
<evidence type="ECO:0000313" key="7">
    <source>
        <dbReference type="Proteomes" id="UP000305041"/>
    </source>
</evidence>